<dbReference type="CDD" id="cd07377">
    <property type="entry name" value="WHTH_GntR"/>
    <property type="match status" value="1"/>
</dbReference>
<dbReference type="RefSeq" id="WP_141881560.1">
    <property type="nucleotide sequence ID" value="NZ_VFOM01000003.1"/>
</dbReference>
<dbReference type="AlphaFoldDB" id="A0A542YAB1"/>
<protein>
    <submittedName>
        <fullName evidence="5">DNA-binding GntR family transcriptional regulator</fullName>
    </submittedName>
</protein>
<keyword evidence="6" id="KW-1185">Reference proteome</keyword>
<dbReference type="Pfam" id="PF07729">
    <property type="entry name" value="FCD"/>
    <property type="match status" value="1"/>
</dbReference>
<comment type="caution">
    <text evidence="5">The sequence shown here is derived from an EMBL/GenBank/DDBJ whole genome shotgun (WGS) entry which is preliminary data.</text>
</comment>
<dbReference type="InterPro" id="IPR036388">
    <property type="entry name" value="WH-like_DNA-bd_sf"/>
</dbReference>
<keyword evidence="2 5" id="KW-0238">DNA-binding</keyword>
<dbReference type="GO" id="GO:0003677">
    <property type="term" value="F:DNA binding"/>
    <property type="evidence" value="ECO:0007669"/>
    <property type="project" value="UniProtKB-KW"/>
</dbReference>
<dbReference type="PROSITE" id="PS50949">
    <property type="entry name" value="HTH_GNTR"/>
    <property type="match status" value="1"/>
</dbReference>
<dbReference type="InterPro" id="IPR036390">
    <property type="entry name" value="WH_DNA-bd_sf"/>
</dbReference>
<evidence type="ECO:0000313" key="6">
    <source>
        <dbReference type="Proteomes" id="UP000317998"/>
    </source>
</evidence>
<name>A0A542YAB1_9MICO</name>
<sequence>MTTSELTSAAIAALIRQAILDGEFVPNQRLVEADLCELYSASRANVRGALVDLANEGLVERLQNRGARVRAVSLAEAIEISEVRMVLEGLCAYKAAERVTPEEEAELHEIGKAMKDAVASGDLLTYSTSNKLLHARVGEISRQTTANQIIQRVRAQIVRHQYRLAMHPGRPAVSLPEHLEIIEAICAHDPDAAEAAVRRHMRSVIETLQSTARRVEGDGA</sequence>
<evidence type="ECO:0000259" key="4">
    <source>
        <dbReference type="PROSITE" id="PS50949"/>
    </source>
</evidence>
<dbReference type="InterPro" id="IPR011711">
    <property type="entry name" value="GntR_C"/>
</dbReference>
<dbReference type="OrthoDB" id="9816161at2"/>
<dbReference type="Gene3D" id="1.10.10.10">
    <property type="entry name" value="Winged helix-like DNA-binding domain superfamily/Winged helix DNA-binding domain"/>
    <property type="match status" value="1"/>
</dbReference>
<evidence type="ECO:0000256" key="3">
    <source>
        <dbReference type="ARBA" id="ARBA00023163"/>
    </source>
</evidence>
<evidence type="ECO:0000256" key="1">
    <source>
        <dbReference type="ARBA" id="ARBA00023015"/>
    </source>
</evidence>
<dbReference type="Pfam" id="PF00392">
    <property type="entry name" value="GntR"/>
    <property type="match status" value="1"/>
</dbReference>
<feature type="domain" description="HTH gntR-type" evidence="4">
    <location>
        <begin position="5"/>
        <end position="72"/>
    </location>
</feature>
<dbReference type="Gene3D" id="1.20.120.530">
    <property type="entry name" value="GntR ligand-binding domain-like"/>
    <property type="match status" value="1"/>
</dbReference>
<organism evidence="5 6">
    <name type="scientific">Homoserinimonas aerilata</name>
    <dbReference type="NCBI Taxonomy" id="1162970"/>
    <lineage>
        <taxon>Bacteria</taxon>
        <taxon>Bacillati</taxon>
        <taxon>Actinomycetota</taxon>
        <taxon>Actinomycetes</taxon>
        <taxon>Micrococcales</taxon>
        <taxon>Microbacteriaceae</taxon>
        <taxon>Homoserinimonas</taxon>
    </lineage>
</organism>
<dbReference type="EMBL" id="VFOM01000003">
    <property type="protein sequence ID" value="TQL45039.1"/>
    <property type="molecule type" value="Genomic_DNA"/>
</dbReference>
<evidence type="ECO:0000256" key="2">
    <source>
        <dbReference type="ARBA" id="ARBA00023125"/>
    </source>
</evidence>
<keyword evidence="3" id="KW-0804">Transcription</keyword>
<proteinExistence type="predicted"/>
<dbReference type="SUPFAM" id="SSF46785">
    <property type="entry name" value="Winged helix' DNA-binding domain"/>
    <property type="match status" value="1"/>
</dbReference>
<dbReference type="SMART" id="SM00345">
    <property type="entry name" value="HTH_GNTR"/>
    <property type="match status" value="1"/>
</dbReference>
<accession>A0A542YAB1</accession>
<gene>
    <name evidence="5" type="ORF">FB562_2449</name>
</gene>
<reference evidence="5 6" key="1">
    <citation type="submission" date="2019-06" db="EMBL/GenBank/DDBJ databases">
        <title>Sequencing the genomes of 1000 actinobacteria strains.</title>
        <authorList>
            <person name="Klenk H.-P."/>
        </authorList>
    </citation>
    <scope>NUCLEOTIDE SEQUENCE [LARGE SCALE GENOMIC DNA]</scope>
    <source>
        <strain evidence="5 6">DSM 26477</strain>
    </source>
</reference>
<dbReference type="InterPro" id="IPR008920">
    <property type="entry name" value="TF_FadR/GntR_C"/>
</dbReference>
<dbReference type="GO" id="GO:0003700">
    <property type="term" value="F:DNA-binding transcription factor activity"/>
    <property type="evidence" value="ECO:0007669"/>
    <property type="project" value="InterPro"/>
</dbReference>
<dbReference type="PANTHER" id="PTHR43537:SF24">
    <property type="entry name" value="GLUCONATE OPERON TRANSCRIPTIONAL REPRESSOR"/>
    <property type="match status" value="1"/>
</dbReference>
<dbReference type="InterPro" id="IPR000524">
    <property type="entry name" value="Tscrpt_reg_HTH_GntR"/>
</dbReference>
<dbReference type="SUPFAM" id="SSF48008">
    <property type="entry name" value="GntR ligand-binding domain-like"/>
    <property type="match status" value="1"/>
</dbReference>
<keyword evidence="1" id="KW-0805">Transcription regulation</keyword>
<evidence type="ECO:0000313" key="5">
    <source>
        <dbReference type="EMBL" id="TQL45039.1"/>
    </source>
</evidence>
<dbReference type="SMART" id="SM00895">
    <property type="entry name" value="FCD"/>
    <property type="match status" value="1"/>
</dbReference>
<dbReference type="Proteomes" id="UP000317998">
    <property type="component" value="Unassembled WGS sequence"/>
</dbReference>
<dbReference type="PANTHER" id="PTHR43537">
    <property type="entry name" value="TRANSCRIPTIONAL REGULATOR, GNTR FAMILY"/>
    <property type="match status" value="1"/>
</dbReference>